<dbReference type="SMART" id="SM00320">
    <property type="entry name" value="WD40"/>
    <property type="match status" value="6"/>
</dbReference>
<feature type="region of interest" description="Disordered" evidence="7">
    <location>
        <begin position="659"/>
        <end position="679"/>
    </location>
</feature>
<sequence length="679" mass="75005">MAEAPPASSQDSIFEKHQIPVEKENASSPLGPPTTRASSLLSSQKVRKPPTVTPKRFNKFFTPRSTLSCRGGRTSKAGRQLQDITRNGANRRAKGLITRDEFHADLHDNIHSSRPLKRRKFSTDLPSSPPQSSPLKHIQTVPLDEAPLSPTLSEAETLPDLLNEWKPFPKPIRRLPEAGGSRRILERSFGGYNAISRGIRRADHGADPRVETANFVTTPTDLHTFRGAALPFCTAACNTNSLVAVGDEEGSVRLIDSSPSAQFNASHVKFRVHHNAVMDVTFCSDDYVLATASGDQTARVVDMQSQQTVCILSGHKSSVKQVRFQPHDDNMITTSARDGTVQVWDLRCGGKSAVQNFRTSIGQQVDADGKVQPETRYSQELHVGYGHRSSSRPFEADQKNELSITSFQHLPHGREHLILTASEVDASVKVWDLRNAGRRSPVPLSSTLLPESHSAKRHYGINTMVLSGDGARLYTACRDATVYVYSTSQLVLGHAPEMCSGPSRRRMLKEPKTGLGPLYGFKHPKLRLGSFYIKASLRPAKDDRGEILAVGSTDRNPMLFPTDERHLPRGGRPPIPDIVDEDDEDELPSLPQPPVQRSPLPSTHVFNHGTPLVRAHSKEVTSLTWTTDGNLISVSDDFSARCWREDAPKARELRKMGEVGGGRWRSGWAPVEADWDEED</sequence>
<comment type="similarity">
    <text evidence="5">Belongs to the WD repeat cdt2 family.</text>
</comment>
<dbReference type="PANTHER" id="PTHR22852">
    <property type="entry name" value="LETHAL 2 DENTICLELESS PROTEIN RETINOIC ACID-REGULATED NUCLEAR MATRIX-ASSOCIATED PROTEIN"/>
    <property type="match status" value="1"/>
</dbReference>
<proteinExistence type="inferred from homology"/>
<dbReference type="AlphaFoldDB" id="A0A6A6CGV3"/>
<dbReference type="PROSITE" id="PS00678">
    <property type="entry name" value="WD_REPEATS_1"/>
    <property type="match status" value="1"/>
</dbReference>
<dbReference type="GeneID" id="54570676"/>
<feature type="repeat" description="WD" evidence="6">
    <location>
        <begin position="270"/>
        <end position="311"/>
    </location>
</feature>
<accession>A0A6A6CGV3</accession>
<keyword evidence="9" id="KW-1185">Reference proteome</keyword>
<dbReference type="GO" id="GO:0043161">
    <property type="term" value="P:proteasome-mediated ubiquitin-dependent protein catabolic process"/>
    <property type="evidence" value="ECO:0007669"/>
    <property type="project" value="TreeGrafter"/>
</dbReference>
<dbReference type="PROSITE" id="PS50082">
    <property type="entry name" value="WD_REPEATS_2"/>
    <property type="match status" value="3"/>
</dbReference>
<evidence type="ECO:0000256" key="5">
    <source>
        <dbReference type="ARBA" id="ARBA00038344"/>
    </source>
</evidence>
<dbReference type="Pfam" id="PF00400">
    <property type="entry name" value="WD40"/>
    <property type="match status" value="4"/>
</dbReference>
<evidence type="ECO:0000256" key="6">
    <source>
        <dbReference type="PROSITE-ProRule" id="PRU00221"/>
    </source>
</evidence>
<keyword evidence="4" id="KW-0833">Ubl conjugation pathway</keyword>
<keyword evidence="3" id="KW-0677">Repeat</keyword>
<name>A0A6A6CGV3_ZASCE</name>
<feature type="region of interest" description="Disordered" evidence="7">
    <location>
        <begin position="553"/>
        <end position="600"/>
    </location>
</feature>
<protein>
    <submittedName>
        <fullName evidence="8">Uncharacterized protein</fullName>
    </submittedName>
</protein>
<dbReference type="Gene3D" id="2.130.10.10">
    <property type="entry name" value="YVTN repeat-like/Quinoprotein amine dehydrogenase"/>
    <property type="match status" value="3"/>
</dbReference>
<evidence type="ECO:0000256" key="2">
    <source>
        <dbReference type="ARBA" id="ARBA00022574"/>
    </source>
</evidence>
<keyword evidence="2 6" id="KW-0853">WD repeat</keyword>
<dbReference type="PANTHER" id="PTHR22852:SF0">
    <property type="entry name" value="DENTICLELESS PROTEIN HOMOLOG"/>
    <property type="match status" value="1"/>
</dbReference>
<comment type="pathway">
    <text evidence="1">Protein modification; protein ubiquitination.</text>
</comment>
<dbReference type="GO" id="GO:0030674">
    <property type="term" value="F:protein-macromolecule adaptor activity"/>
    <property type="evidence" value="ECO:0007669"/>
    <property type="project" value="TreeGrafter"/>
</dbReference>
<dbReference type="RefSeq" id="XP_033666061.1">
    <property type="nucleotide sequence ID" value="XM_033817404.1"/>
</dbReference>
<feature type="repeat" description="WD" evidence="6">
    <location>
        <begin position="312"/>
        <end position="347"/>
    </location>
</feature>
<evidence type="ECO:0000313" key="9">
    <source>
        <dbReference type="Proteomes" id="UP000799537"/>
    </source>
</evidence>
<reference evidence="8" key="1">
    <citation type="journal article" date="2020" name="Stud. Mycol.">
        <title>101 Dothideomycetes genomes: a test case for predicting lifestyles and emergence of pathogens.</title>
        <authorList>
            <person name="Haridas S."/>
            <person name="Albert R."/>
            <person name="Binder M."/>
            <person name="Bloem J."/>
            <person name="Labutti K."/>
            <person name="Salamov A."/>
            <person name="Andreopoulos B."/>
            <person name="Baker S."/>
            <person name="Barry K."/>
            <person name="Bills G."/>
            <person name="Bluhm B."/>
            <person name="Cannon C."/>
            <person name="Castanera R."/>
            <person name="Culley D."/>
            <person name="Daum C."/>
            <person name="Ezra D."/>
            <person name="Gonzalez J."/>
            <person name="Henrissat B."/>
            <person name="Kuo A."/>
            <person name="Liang C."/>
            <person name="Lipzen A."/>
            <person name="Lutzoni F."/>
            <person name="Magnuson J."/>
            <person name="Mondo S."/>
            <person name="Nolan M."/>
            <person name="Ohm R."/>
            <person name="Pangilinan J."/>
            <person name="Park H.-J."/>
            <person name="Ramirez L."/>
            <person name="Alfaro M."/>
            <person name="Sun H."/>
            <person name="Tritt A."/>
            <person name="Yoshinaga Y."/>
            <person name="Zwiers L.-H."/>
            <person name="Turgeon B."/>
            <person name="Goodwin S."/>
            <person name="Spatafora J."/>
            <person name="Crous P."/>
            <person name="Grigoriev I."/>
        </authorList>
    </citation>
    <scope>NUCLEOTIDE SEQUENCE</scope>
    <source>
        <strain evidence="8">ATCC 36951</strain>
    </source>
</reference>
<dbReference type="EMBL" id="ML993601">
    <property type="protein sequence ID" value="KAF2165172.1"/>
    <property type="molecule type" value="Genomic_DNA"/>
</dbReference>
<dbReference type="InterPro" id="IPR036322">
    <property type="entry name" value="WD40_repeat_dom_sf"/>
</dbReference>
<feature type="region of interest" description="Disordered" evidence="7">
    <location>
        <begin position="108"/>
        <end position="136"/>
    </location>
</feature>
<dbReference type="InterPro" id="IPR001680">
    <property type="entry name" value="WD40_rpt"/>
</dbReference>
<organism evidence="8 9">
    <name type="scientific">Zasmidium cellare ATCC 36951</name>
    <dbReference type="NCBI Taxonomy" id="1080233"/>
    <lineage>
        <taxon>Eukaryota</taxon>
        <taxon>Fungi</taxon>
        <taxon>Dikarya</taxon>
        <taxon>Ascomycota</taxon>
        <taxon>Pezizomycotina</taxon>
        <taxon>Dothideomycetes</taxon>
        <taxon>Dothideomycetidae</taxon>
        <taxon>Mycosphaerellales</taxon>
        <taxon>Mycosphaerellaceae</taxon>
        <taxon>Zasmidium</taxon>
    </lineage>
</organism>
<feature type="repeat" description="WD" evidence="6">
    <location>
        <begin position="613"/>
        <end position="643"/>
    </location>
</feature>
<evidence type="ECO:0000256" key="1">
    <source>
        <dbReference type="ARBA" id="ARBA00004906"/>
    </source>
</evidence>
<dbReference type="InterPro" id="IPR015943">
    <property type="entry name" value="WD40/YVTN_repeat-like_dom_sf"/>
</dbReference>
<dbReference type="InterPro" id="IPR019775">
    <property type="entry name" value="WD40_repeat_CS"/>
</dbReference>
<feature type="compositionally biased region" description="Acidic residues" evidence="7">
    <location>
        <begin position="578"/>
        <end position="587"/>
    </location>
</feature>
<evidence type="ECO:0000313" key="8">
    <source>
        <dbReference type="EMBL" id="KAF2165172.1"/>
    </source>
</evidence>
<evidence type="ECO:0000256" key="4">
    <source>
        <dbReference type="ARBA" id="ARBA00022786"/>
    </source>
</evidence>
<evidence type="ECO:0000256" key="7">
    <source>
        <dbReference type="SAM" id="MobiDB-lite"/>
    </source>
</evidence>
<evidence type="ECO:0000256" key="3">
    <source>
        <dbReference type="ARBA" id="ARBA00022737"/>
    </source>
</evidence>
<dbReference type="OrthoDB" id="2096344at2759"/>
<dbReference type="Proteomes" id="UP000799537">
    <property type="component" value="Unassembled WGS sequence"/>
</dbReference>
<dbReference type="PROSITE" id="PS50294">
    <property type="entry name" value="WD_REPEATS_REGION"/>
    <property type="match status" value="1"/>
</dbReference>
<dbReference type="InterPro" id="IPR051865">
    <property type="entry name" value="WD-repeat_CDT2_adapter"/>
</dbReference>
<feature type="compositionally biased region" description="Basic and acidic residues" evidence="7">
    <location>
        <begin position="13"/>
        <end position="25"/>
    </location>
</feature>
<feature type="region of interest" description="Disordered" evidence="7">
    <location>
        <begin position="1"/>
        <end position="78"/>
    </location>
</feature>
<dbReference type="GO" id="GO:0005634">
    <property type="term" value="C:nucleus"/>
    <property type="evidence" value="ECO:0007669"/>
    <property type="project" value="TreeGrafter"/>
</dbReference>
<feature type="compositionally biased region" description="Polar residues" evidence="7">
    <location>
        <begin position="35"/>
        <end position="44"/>
    </location>
</feature>
<gene>
    <name evidence="8" type="ORF">M409DRAFT_67441</name>
</gene>
<dbReference type="SUPFAM" id="SSF50978">
    <property type="entry name" value="WD40 repeat-like"/>
    <property type="match status" value="1"/>
</dbReference>